<evidence type="ECO:0000259" key="1">
    <source>
        <dbReference type="Pfam" id="PF13524"/>
    </source>
</evidence>
<feature type="domain" description="Spore protein YkvP/CgeB glycosyl transferase-like" evidence="1">
    <location>
        <begin position="206"/>
        <end position="356"/>
    </location>
</feature>
<comment type="caution">
    <text evidence="2">The sequence shown here is derived from an EMBL/GenBank/DDBJ whole genome shotgun (WGS) entry which is preliminary data.</text>
</comment>
<dbReference type="Proteomes" id="UP001139534">
    <property type="component" value="Unassembled WGS sequence"/>
</dbReference>
<proteinExistence type="predicted"/>
<evidence type="ECO:0000313" key="2">
    <source>
        <dbReference type="EMBL" id="MCK8488805.1"/>
    </source>
</evidence>
<dbReference type="RefSeq" id="WP_248552860.1">
    <property type="nucleotide sequence ID" value="NZ_JALPRK010000017.1"/>
</dbReference>
<dbReference type="Pfam" id="PF13524">
    <property type="entry name" value="Glyco_trans_1_2"/>
    <property type="match status" value="1"/>
</dbReference>
<dbReference type="EMBL" id="JALPRK010000017">
    <property type="protein sequence ID" value="MCK8488805.1"/>
    <property type="molecule type" value="Genomic_DNA"/>
</dbReference>
<dbReference type="InterPro" id="IPR055259">
    <property type="entry name" value="YkvP/CgeB_Glyco_trans-like"/>
</dbReference>
<reference evidence="2" key="1">
    <citation type="submission" date="2022-04" db="EMBL/GenBank/DDBJ databases">
        <authorList>
            <person name="Seo M.-J."/>
        </authorList>
    </citation>
    <scope>NUCLEOTIDE SEQUENCE</scope>
    <source>
        <strain evidence="2">MBLB2552</strain>
    </source>
</reference>
<accession>A0A9X1XZX9</accession>
<name>A0A9X1XZX9_9BACL</name>
<dbReference type="AlphaFoldDB" id="A0A9X1XZX9"/>
<sequence>MENVKENRYGEAYQAGYEEGIRYGGCQAVLERIPPVSRPKVDLRVLYVPQGFDAIDAGVQAALTELARECVVASPEMMLQETLRVHPDLVLVMNSLHVFPPDHVSQLAQIRSMGIRTAVWFVDDPYFTDDSISLALSYDVVFTHEIECVPLYRSLGIRSVHHLPLAANPRQFRPLPAKPEYRYDVCFIGNAFWNRVGLFDRLSSFLQDKRVLIAGFHWDRLPRYELLSRFIRPGWIPVEETVRYYNASKIVLNIHRPTQAGQDNRNGRDTPGGSINPRTYEIAGCGAFQITDIRSDLVSYYQPGYDIETFRDEVELEAKIRYYLEHEEERRLIGWRSLWTTTTAHTYSDRVSRLLDAIAESWFKNQP</sequence>
<protein>
    <submittedName>
        <fullName evidence="2">DUF3880 domain-containing protein</fullName>
    </submittedName>
</protein>
<keyword evidence="3" id="KW-1185">Reference proteome</keyword>
<organism evidence="2 3">
    <name type="scientific">Paenibacillus mellifer</name>
    <dbReference type="NCBI Taxonomy" id="2937794"/>
    <lineage>
        <taxon>Bacteria</taxon>
        <taxon>Bacillati</taxon>
        <taxon>Bacillota</taxon>
        <taxon>Bacilli</taxon>
        <taxon>Bacillales</taxon>
        <taxon>Paenibacillaceae</taxon>
        <taxon>Paenibacillus</taxon>
    </lineage>
</organism>
<gene>
    <name evidence="2" type="ORF">M0651_16660</name>
</gene>
<evidence type="ECO:0000313" key="3">
    <source>
        <dbReference type="Proteomes" id="UP001139534"/>
    </source>
</evidence>